<dbReference type="Proteomes" id="UP000294930">
    <property type="component" value="Unassembled WGS sequence"/>
</dbReference>
<gene>
    <name evidence="2" type="ORF">A8975_2740</name>
</gene>
<keyword evidence="1" id="KW-1133">Transmembrane helix</keyword>
<evidence type="ECO:0000256" key="1">
    <source>
        <dbReference type="SAM" id="Phobius"/>
    </source>
</evidence>
<sequence>MKIILQKPDTVGALASTLCLLHCIATPLLFIVHSCAAGGCASSPFWWKSLDFIFLAISLLAVKRSTQNTSKPFMKPLLWINWSCLFFLIINERLLWISLPESLMHISSVSLAVLHIYNLKYCLCKTDKCCTNSI</sequence>
<evidence type="ECO:0000313" key="2">
    <source>
        <dbReference type="EMBL" id="TDY07678.1"/>
    </source>
</evidence>
<organism evidence="2 3">
    <name type="scientific">Meridianimaribacter flavus</name>
    <dbReference type="NCBI Taxonomy" id="571115"/>
    <lineage>
        <taxon>Bacteria</taxon>
        <taxon>Pseudomonadati</taxon>
        <taxon>Bacteroidota</taxon>
        <taxon>Flavobacteriia</taxon>
        <taxon>Flavobacteriales</taxon>
        <taxon>Flavobacteriaceae</taxon>
        <taxon>Meridianimaribacter</taxon>
    </lineage>
</organism>
<feature type="transmembrane region" description="Helical" evidence="1">
    <location>
        <begin position="74"/>
        <end position="90"/>
    </location>
</feature>
<feature type="transmembrane region" description="Helical" evidence="1">
    <location>
        <begin position="45"/>
        <end position="62"/>
    </location>
</feature>
<keyword evidence="1" id="KW-0472">Membrane</keyword>
<proteinExistence type="predicted"/>
<keyword evidence="3" id="KW-1185">Reference proteome</keyword>
<reference evidence="2 3" key="1">
    <citation type="submission" date="2019-03" db="EMBL/GenBank/DDBJ databases">
        <title>Genomic Encyclopedia of Type Strains, Phase III (KMG-III): the genomes of soil and plant-associated and newly described type strains.</title>
        <authorList>
            <person name="Whitman W."/>
        </authorList>
    </citation>
    <scope>NUCLEOTIDE SEQUENCE [LARGE SCALE GENOMIC DNA]</scope>
    <source>
        <strain evidence="2 3">CGMCC 1.10957</strain>
    </source>
</reference>
<dbReference type="EMBL" id="SOQZ01000007">
    <property type="protein sequence ID" value="TDY07678.1"/>
    <property type="molecule type" value="Genomic_DNA"/>
</dbReference>
<name>A0ABY2G463_9FLAO</name>
<comment type="caution">
    <text evidence="2">The sequence shown here is derived from an EMBL/GenBank/DDBJ whole genome shotgun (WGS) entry which is preliminary data.</text>
</comment>
<feature type="transmembrane region" description="Helical" evidence="1">
    <location>
        <begin position="12"/>
        <end position="33"/>
    </location>
</feature>
<dbReference type="RefSeq" id="WP_134201164.1">
    <property type="nucleotide sequence ID" value="NZ_SOQZ01000007.1"/>
</dbReference>
<keyword evidence="1" id="KW-0812">Transmembrane</keyword>
<accession>A0ABY2G463</accession>
<dbReference type="InterPro" id="IPR004891">
    <property type="entry name" value="Mercury-R_MerC"/>
</dbReference>
<evidence type="ECO:0000313" key="3">
    <source>
        <dbReference type="Proteomes" id="UP000294930"/>
    </source>
</evidence>
<dbReference type="Pfam" id="PF03203">
    <property type="entry name" value="MerC"/>
    <property type="match status" value="1"/>
</dbReference>
<protein>
    <submittedName>
        <fullName evidence="2">MerC mercury resistance protein</fullName>
    </submittedName>
</protein>